<keyword evidence="8" id="KW-0732">Signal</keyword>
<dbReference type="PROSITE" id="PS50011">
    <property type="entry name" value="PROTEIN_KINASE_DOM"/>
    <property type="match status" value="1"/>
</dbReference>
<feature type="domain" description="Protein kinase" evidence="18">
    <location>
        <begin position="374"/>
        <end position="701"/>
    </location>
</feature>
<dbReference type="PANTHER" id="PTHR48056:SF23">
    <property type="entry name" value="PROTEIN KINASE DOMAIN-CONTAINING PROTEIN"/>
    <property type="match status" value="1"/>
</dbReference>
<keyword evidence="9" id="KW-0677">Repeat</keyword>
<dbReference type="FunFam" id="1.10.510.10:FF:000479">
    <property type="entry name" value="Leucine-rich repeat receptor-like protein kinase"/>
    <property type="match status" value="1"/>
</dbReference>
<dbReference type="PROSITE" id="PS00109">
    <property type="entry name" value="PROTEIN_KINASE_TYR"/>
    <property type="match status" value="1"/>
</dbReference>
<evidence type="ECO:0000256" key="7">
    <source>
        <dbReference type="ARBA" id="ARBA00022692"/>
    </source>
</evidence>
<dbReference type="EMBL" id="JAYMYQ010000002">
    <property type="protein sequence ID" value="KAK7349637.1"/>
    <property type="molecule type" value="Genomic_DNA"/>
</dbReference>
<dbReference type="PRINTS" id="PR00019">
    <property type="entry name" value="LEURICHRPT"/>
</dbReference>
<dbReference type="InterPro" id="IPR003591">
    <property type="entry name" value="Leu-rich_rpt_typical-subtyp"/>
</dbReference>
<dbReference type="Gene3D" id="1.10.510.10">
    <property type="entry name" value="Transferase(Phosphotransferase) domain 1"/>
    <property type="match status" value="1"/>
</dbReference>
<keyword evidence="7 17" id="KW-0812">Transmembrane</keyword>
<evidence type="ECO:0000256" key="4">
    <source>
        <dbReference type="ARBA" id="ARBA00022512"/>
    </source>
</evidence>
<dbReference type="InterPro" id="IPR000719">
    <property type="entry name" value="Prot_kinase_dom"/>
</dbReference>
<gene>
    <name evidence="19" type="ORF">VNO77_07157</name>
</gene>
<dbReference type="GO" id="GO:0004672">
    <property type="term" value="F:protein kinase activity"/>
    <property type="evidence" value="ECO:0007669"/>
    <property type="project" value="InterPro"/>
</dbReference>
<dbReference type="Pfam" id="PF00069">
    <property type="entry name" value="Pkinase"/>
    <property type="match status" value="1"/>
</dbReference>
<dbReference type="GO" id="GO:0006952">
    <property type="term" value="P:defense response"/>
    <property type="evidence" value="ECO:0007669"/>
    <property type="project" value="UniProtKB-KW"/>
</dbReference>
<feature type="transmembrane region" description="Helical" evidence="17">
    <location>
        <begin position="717"/>
        <end position="738"/>
    </location>
</feature>
<keyword evidence="12 17" id="KW-0472">Membrane</keyword>
<comment type="similarity">
    <text evidence="16">Belongs to the polygalacturonase-inhibiting protein family.</text>
</comment>
<dbReference type="InterPro" id="IPR032675">
    <property type="entry name" value="LRR_dom_sf"/>
</dbReference>
<dbReference type="SUPFAM" id="SSF56112">
    <property type="entry name" value="Protein kinase-like (PK-like)"/>
    <property type="match status" value="1"/>
</dbReference>
<evidence type="ECO:0000256" key="5">
    <source>
        <dbReference type="ARBA" id="ARBA00022525"/>
    </source>
</evidence>
<keyword evidence="13" id="KW-1015">Disulfide bond</keyword>
<evidence type="ECO:0000256" key="12">
    <source>
        <dbReference type="ARBA" id="ARBA00023136"/>
    </source>
</evidence>
<evidence type="ECO:0000256" key="6">
    <source>
        <dbReference type="ARBA" id="ARBA00022614"/>
    </source>
</evidence>
<evidence type="ECO:0000256" key="15">
    <source>
        <dbReference type="ARBA" id="ARBA00023180"/>
    </source>
</evidence>
<reference evidence="19 20" key="1">
    <citation type="submission" date="2024-01" db="EMBL/GenBank/DDBJ databases">
        <title>The genomes of 5 underutilized Papilionoideae crops provide insights into root nodulation and disease resistanc.</title>
        <authorList>
            <person name="Jiang F."/>
        </authorList>
    </citation>
    <scope>NUCLEOTIDE SEQUENCE [LARGE SCALE GENOMIC DNA]</scope>
    <source>
        <strain evidence="19">LVBAO_FW01</strain>
        <tissue evidence="19">Leaves</tissue>
    </source>
</reference>
<comment type="caution">
    <text evidence="19">The sequence shown here is derived from an EMBL/GenBank/DDBJ whole genome shotgun (WGS) entry which is preliminary data.</text>
</comment>
<evidence type="ECO:0000256" key="14">
    <source>
        <dbReference type="ARBA" id="ARBA00023170"/>
    </source>
</evidence>
<evidence type="ECO:0000256" key="10">
    <source>
        <dbReference type="ARBA" id="ARBA00022821"/>
    </source>
</evidence>
<dbReference type="InterPro" id="IPR050647">
    <property type="entry name" value="Plant_LRR-RLKs"/>
</dbReference>
<organism evidence="19 20">
    <name type="scientific">Canavalia gladiata</name>
    <name type="common">Sword bean</name>
    <name type="synonym">Dolichos gladiatus</name>
    <dbReference type="NCBI Taxonomy" id="3824"/>
    <lineage>
        <taxon>Eukaryota</taxon>
        <taxon>Viridiplantae</taxon>
        <taxon>Streptophyta</taxon>
        <taxon>Embryophyta</taxon>
        <taxon>Tracheophyta</taxon>
        <taxon>Spermatophyta</taxon>
        <taxon>Magnoliopsida</taxon>
        <taxon>eudicotyledons</taxon>
        <taxon>Gunneridae</taxon>
        <taxon>Pentapetalae</taxon>
        <taxon>rosids</taxon>
        <taxon>fabids</taxon>
        <taxon>Fabales</taxon>
        <taxon>Fabaceae</taxon>
        <taxon>Papilionoideae</taxon>
        <taxon>50 kb inversion clade</taxon>
        <taxon>NPAAA clade</taxon>
        <taxon>indigoferoid/millettioid clade</taxon>
        <taxon>Phaseoleae</taxon>
        <taxon>Canavalia</taxon>
    </lineage>
</organism>
<keyword evidence="14" id="KW-0675">Receptor</keyword>
<feature type="transmembrane region" description="Helical" evidence="17">
    <location>
        <begin position="434"/>
        <end position="461"/>
    </location>
</feature>
<evidence type="ECO:0000256" key="8">
    <source>
        <dbReference type="ARBA" id="ARBA00022729"/>
    </source>
</evidence>
<evidence type="ECO:0000256" key="13">
    <source>
        <dbReference type="ARBA" id="ARBA00023157"/>
    </source>
</evidence>
<dbReference type="Pfam" id="PF13855">
    <property type="entry name" value="LRR_8"/>
    <property type="match status" value="2"/>
</dbReference>
<keyword evidence="15" id="KW-0325">Glycoprotein</keyword>
<dbReference type="FunFam" id="3.80.10.10:FF:000400">
    <property type="entry name" value="Nuclear pore complex protein NUP107"/>
    <property type="match status" value="1"/>
</dbReference>
<evidence type="ECO:0000256" key="16">
    <source>
        <dbReference type="ARBA" id="ARBA00038043"/>
    </source>
</evidence>
<evidence type="ECO:0000256" key="17">
    <source>
        <dbReference type="SAM" id="Phobius"/>
    </source>
</evidence>
<dbReference type="Pfam" id="PF00560">
    <property type="entry name" value="LRR_1"/>
    <property type="match status" value="2"/>
</dbReference>
<accession>A0AAN9QVN7</accession>
<dbReference type="InterPro" id="IPR011009">
    <property type="entry name" value="Kinase-like_dom_sf"/>
</dbReference>
<name>A0AAN9QVN7_CANGL</name>
<dbReference type="AlphaFoldDB" id="A0AAN9QVN7"/>
<dbReference type="InterPro" id="IPR008266">
    <property type="entry name" value="Tyr_kinase_AS"/>
</dbReference>
<evidence type="ECO:0000256" key="9">
    <source>
        <dbReference type="ARBA" id="ARBA00022737"/>
    </source>
</evidence>
<evidence type="ECO:0000313" key="20">
    <source>
        <dbReference type="Proteomes" id="UP001367508"/>
    </source>
</evidence>
<dbReference type="InterPro" id="IPR001611">
    <property type="entry name" value="Leu-rich_rpt"/>
</dbReference>
<evidence type="ECO:0000256" key="2">
    <source>
        <dbReference type="ARBA" id="ARBA00004170"/>
    </source>
</evidence>
<evidence type="ECO:0000256" key="3">
    <source>
        <dbReference type="ARBA" id="ARBA00004191"/>
    </source>
</evidence>
<sequence length="745" mass="82552">MAFIKLLFEHSNSLRPSHTLILSSIGPSSTNHKRIPSWTSVLHSHIRNVGGQNIVTVFILSFENSFVQNRVLVWMSVVLICDSHSVSASSMTPSKSLYLNEEQKALYQSHWGGGRNISECCKWNGIVCNEVGSITEISTRQYFYIPPTEAHIQNFNVTAFPNLTRLELGGLGLKGSIPTEITSLKMLVYLNLSSNCLQGELPSSLSSLTQLETLDVSNNFLTGVIPPSLGQLKNLTQLSLDSNQIQGPIPAELGKLKRLVKLTLSNNSLNGSIPSTLGHLVHLNVLDLSHNKIFGVIPEGISTLTKLTNVQLSWNHITGSIPSGIGKIPRLEVLDISNNWLKGPIPDDILNHCTYLQLSNNSLTGSIPSQIGNISYLDLSYNGFTGDIPEGLHSVPHLNLSYNSFNDSDYNFCSFPKDSLIGNKKFKHSCSSDALVSFVLLISCCVFGGMVFSSIFVPWIIHIFCPHLDEFGFEERRKNGDMFSIWNYDGKIAFEDIIKATEDFDIRGSLFHNLSNEVEAQGLNWSKRINIVKEIAYALAHMHHDCTPPIVHRDISSSNILLNLELQAFVSDFGTARLLHCHSSNQTLVAGTPGYVAPELAYTLTVTTKCDVYSFGVVALETMMGRHPAELICSLSEPSVQNKKLKDILDSRIPLPFFRKDLQDIVLVVTLALACLCPDPKVRPSMQEIANELLVSKPPLLWHFDGISIHQLMKQKIYLLHSVVTEFLIPNSFFLMVARSSALSL</sequence>
<dbReference type="GO" id="GO:0005524">
    <property type="term" value="F:ATP binding"/>
    <property type="evidence" value="ECO:0007669"/>
    <property type="project" value="InterPro"/>
</dbReference>
<dbReference type="SUPFAM" id="SSF52058">
    <property type="entry name" value="L domain-like"/>
    <property type="match status" value="1"/>
</dbReference>
<keyword evidence="6" id="KW-0433">Leucine-rich repeat</keyword>
<dbReference type="GO" id="GO:0016020">
    <property type="term" value="C:membrane"/>
    <property type="evidence" value="ECO:0007669"/>
    <property type="project" value="UniProtKB-SubCell"/>
</dbReference>
<dbReference type="PANTHER" id="PTHR48056">
    <property type="entry name" value="LRR RECEPTOR-LIKE SERINE/THREONINE-PROTEIN KINASE-RELATED"/>
    <property type="match status" value="1"/>
</dbReference>
<evidence type="ECO:0000256" key="1">
    <source>
        <dbReference type="ARBA" id="ARBA00004167"/>
    </source>
</evidence>
<keyword evidence="5" id="KW-0964">Secreted</keyword>
<dbReference type="Gene3D" id="3.80.10.10">
    <property type="entry name" value="Ribonuclease Inhibitor"/>
    <property type="match status" value="3"/>
</dbReference>
<evidence type="ECO:0000256" key="11">
    <source>
        <dbReference type="ARBA" id="ARBA00022989"/>
    </source>
</evidence>
<dbReference type="GO" id="GO:0009791">
    <property type="term" value="P:post-embryonic development"/>
    <property type="evidence" value="ECO:0007669"/>
    <property type="project" value="UniProtKB-ARBA"/>
</dbReference>
<dbReference type="GO" id="GO:0051707">
    <property type="term" value="P:response to other organism"/>
    <property type="evidence" value="ECO:0007669"/>
    <property type="project" value="UniProtKB-ARBA"/>
</dbReference>
<dbReference type="SMART" id="SM00369">
    <property type="entry name" value="LRR_TYP"/>
    <property type="match status" value="5"/>
</dbReference>
<protein>
    <recommendedName>
        <fullName evidence="18">Protein kinase domain-containing protein</fullName>
    </recommendedName>
</protein>
<dbReference type="FunFam" id="3.80.10.10:FF:000453">
    <property type="entry name" value="Leucine-rich receptor-like protein kinase family protein"/>
    <property type="match status" value="1"/>
</dbReference>
<keyword evidence="11 17" id="KW-1133">Transmembrane helix</keyword>
<comment type="subcellular location">
    <subcellularLocation>
        <location evidence="2">Membrane</location>
        <topology evidence="2">Peripheral membrane protein</topology>
    </subcellularLocation>
    <subcellularLocation>
        <location evidence="1">Membrane</location>
        <topology evidence="1">Single-pass membrane protein</topology>
    </subcellularLocation>
    <subcellularLocation>
        <location evidence="3">Secreted</location>
        <location evidence="3">Cell wall</location>
    </subcellularLocation>
</comment>
<keyword evidence="10" id="KW-0611">Plant defense</keyword>
<keyword evidence="20" id="KW-1185">Reference proteome</keyword>
<evidence type="ECO:0000259" key="18">
    <source>
        <dbReference type="PROSITE" id="PS50011"/>
    </source>
</evidence>
<dbReference type="GO" id="GO:0033612">
    <property type="term" value="F:receptor serine/threonine kinase binding"/>
    <property type="evidence" value="ECO:0007669"/>
    <property type="project" value="TreeGrafter"/>
</dbReference>
<proteinExistence type="inferred from homology"/>
<evidence type="ECO:0000313" key="19">
    <source>
        <dbReference type="EMBL" id="KAK7349637.1"/>
    </source>
</evidence>
<keyword evidence="4" id="KW-0134">Cell wall</keyword>
<dbReference type="Proteomes" id="UP001367508">
    <property type="component" value="Unassembled WGS sequence"/>
</dbReference>